<keyword evidence="3 7" id="KW-0418">Kinase</keyword>
<dbReference type="GO" id="GO:0004788">
    <property type="term" value="F:thiamine diphosphokinase activity"/>
    <property type="evidence" value="ECO:0007669"/>
    <property type="project" value="UniProtKB-UniRule"/>
</dbReference>
<evidence type="ECO:0000256" key="1">
    <source>
        <dbReference type="ARBA" id="ARBA00022679"/>
    </source>
</evidence>
<dbReference type="SUPFAM" id="SSF63862">
    <property type="entry name" value="Thiamin pyrophosphokinase, substrate-binding domain"/>
    <property type="match status" value="1"/>
</dbReference>
<keyword evidence="8" id="KW-1185">Reference proteome</keyword>
<keyword evidence="4" id="KW-0067">ATP-binding</keyword>
<gene>
    <name evidence="7" type="ORF">CHF27_001345</name>
</gene>
<dbReference type="CDD" id="cd07995">
    <property type="entry name" value="TPK"/>
    <property type="match status" value="1"/>
</dbReference>
<dbReference type="InterPro" id="IPR036759">
    <property type="entry name" value="TPK_catalytic_sf"/>
</dbReference>
<dbReference type="PANTHER" id="PTHR41299:SF1">
    <property type="entry name" value="THIAMINE PYROPHOSPHOKINASE"/>
    <property type="match status" value="1"/>
</dbReference>
<keyword evidence="1 7" id="KW-0808">Transferase</keyword>
<dbReference type="PANTHER" id="PTHR41299">
    <property type="entry name" value="THIAMINE PYROPHOSPHOKINASE"/>
    <property type="match status" value="1"/>
</dbReference>
<dbReference type="GO" id="GO:0006772">
    <property type="term" value="P:thiamine metabolic process"/>
    <property type="evidence" value="ECO:0007669"/>
    <property type="project" value="UniProtKB-UniRule"/>
</dbReference>
<evidence type="ECO:0000259" key="6">
    <source>
        <dbReference type="SMART" id="SM00983"/>
    </source>
</evidence>
<accession>A0A371IWM1</accession>
<dbReference type="InterPro" id="IPR053149">
    <property type="entry name" value="TPK"/>
</dbReference>
<dbReference type="Gene3D" id="3.40.50.10240">
    <property type="entry name" value="Thiamin pyrophosphokinase, catalytic domain"/>
    <property type="match status" value="1"/>
</dbReference>
<dbReference type="SUPFAM" id="SSF63999">
    <property type="entry name" value="Thiamin pyrophosphokinase, catalytic domain"/>
    <property type="match status" value="1"/>
</dbReference>
<comment type="caution">
    <text evidence="7">The sequence shown here is derived from an EMBL/GenBank/DDBJ whole genome shotgun (WGS) entry which is preliminary data.</text>
</comment>
<evidence type="ECO:0000256" key="3">
    <source>
        <dbReference type="ARBA" id="ARBA00022777"/>
    </source>
</evidence>
<dbReference type="InterPro" id="IPR036371">
    <property type="entry name" value="TPK_B1-bd_sf"/>
</dbReference>
<evidence type="ECO:0000313" key="7">
    <source>
        <dbReference type="EMBL" id="RDY24872.1"/>
    </source>
</evidence>
<reference evidence="7 8" key="1">
    <citation type="journal article" date="2017" name="Genome Announc.">
        <title>Draft Genome Sequence of Romboutsia maritimum sp. nov. Strain CCRI-22766(T), Isolated from Coastal Estuarine Mud.</title>
        <authorList>
            <person name="Maheux A.F."/>
            <person name="Boudreau D.K."/>
            <person name="Berube E."/>
            <person name="Boissinot M."/>
            <person name="Raymond F."/>
            <person name="Brodeur S."/>
            <person name="Corbeil J."/>
            <person name="Brightwell G."/>
            <person name="Broda D."/>
            <person name="Omar R.F."/>
            <person name="Bergeron M.G."/>
        </authorList>
    </citation>
    <scope>NUCLEOTIDE SEQUENCE [LARGE SCALE GENOMIC DNA]</scope>
    <source>
        <strain evidence="7 8">CCRI-22766</strain>
    </source>
</reference>
<keyword evidence="2" id="KW-0547">Nucleotide-binding</keyword>
<dbReference type="Pfam" id="PF04265">
    <property type="entry name" value="TPK_B1_binding"/>
    <property type="match status" value="1"/>
</dbReference>
<dbReference type="InterPro" id="IPR007371">
    <property type="entry name" value="TPK_catalytic"/>
</dbReference>
<evidence type="ECO:0000313" key="8">
    <source>
        <dbReference type="Proteomes" id="UP000243494"/>
    </source>
</evidence>
<name>A0A371IWM1_9FIRM</name>
<dbReference type="GO" id="GO:0005524">
    <property type="term" value="F:ATP binding"/>
    <property type="evidence" value="ECO:0007669"/>
    <property type="project" value="UniProtKB-KW"/>
</dbReference>
<dbReference type="GO" id="GO:0016301">
    <property type="term" value="F:kinase activity"/>
    <property type="evidence" value="ECO:0007669"/>
    <property type="project" value="UniProtKB-KW"/>
</dbReference>
<dbReference type="NCBIfam" id="TIGR01378">
    <property type="entry name" value="thi_PPkinase"/>
    <property type="match status" value="1"/>
</dbReference>
<feature type="domain" description="Thiamin pyrophosphokinase thiamin-binding" evidence="6">
    <location>
        <begin position="149"/>
        <end position="208"/>
    </location>
</feature>
<sequence length="215" mass="24391">MKICIILNGEIQDYKIMKNIISKQHYDYIICADGGANHAYKMNISPNYILGDLDSINKNIISYYKDKNVIFKKFPSKKNETDTELCIYLSQQINASQVDFIGSLGGRIDHMLANIKLLDYLKEVQIYGRILSEKEDIYIAVDEEMIIDGEVGDTVSVIPIKGDAKGITLTNLEYPLTNFYMKYSSPIGISNVMLENQCKVNVDKGTVLIIRNKKN</sequence>
<dbReference type="SMART" id="SM00983">
    <property type="entry name" value="TPK_B1_binding"/>
    <property type="match status" value="1"/>
</dbReference>
<dbReference type="AlphaFoldDB" id="A0A371IWM1"/>
<dbReference type="GO" id="GO:0030975">
    <property type="term" value="F:thiamine binding"/>
    <property type="evidence" value="ECO:0007669"/>
    <property type="project" value="InterPro"/>
</dbReference>
<dbReference type="Pfam" id="PF04263">
    <property type="entry name" value="TPK_catalytic"/>
    <property type="match status" value="1"/>
</dbReference>
<dbReference type="RefSeq" id="WP_095404769.1">
    <property type="nucleotide sequence ID" value="NZ_NOJZ02000001.1"/>
</dbReference>
<dbReference type="OrthoDB" id="9804377at2"/>
<organism evidence="7 8">
    <name type="scientific">Romboutsia maritimum</name>
    <dbReference type="NCBI Taxonomy" id="2020948"/>
    <lineage>
        <taxon>Bacteria</taxon>
        <taxon>Bacillati</taxon>
        <taxon>Bacillota</taxon>
        <taxon>Clostridia</taxon>
        <taxon>Peptostreptococcales</taxon>
        <taxon>Peptostreptococcaceae</taxon>
        <taxon>Romboutsia</taxon>
    </lineage>
</organism>
<evidence type="ECO:0000256" key="2">
    <source>
        <dbReference type="ARBA" id="ARBA00022741"/>
    </source>
</evidence>
<proteinExistence type="predicted"/>
<dbReference type="GO" id="GO:0009229">
    <property type="term" value="P:thiamine diphosphate biosynthetic process"/>
    <property type="evidence" value="ECO:0007669"/>
    <property type="project" value="InterPro"/>
</dbReference>
<protein>
    <recommendedName>
        <fullName evidence="5">Thiamine diphosphokinase</fullName>
        <ecNumber evidence="5">2.7.6.2</ecNumber>
    </recommendedName>
</protein>
<dbReference type="InterPro" id="IPR006282">
    <property type="entry name" value="Thi_PPkinase"/>
</dbReference>
<evidence type="ECO:0000256" key="5">
    <source>
        <dbReference type="NCBIfam" id="TIGR01378"/>
    </source>
</evidence>
<evidence type="ECO:0000256" key="4">
    <source>
        <dbReference type="ARBA" id="ARBA00022840"/>
    </source>
</evidence>
<dbReference type="InterPro" id="IPR007373">
    <property type="entry name" value="Thiamin_PyroPKinase_B1-bd"/>
</dbReference>
<dbReference type="EMBL" id="NOJZ02000001">
    <property type="protein sequence ID" value="RDY24872.1"/>
    <property type="molecule type" value="Genomic_DNA"/>
</dbReference>
<dbReference type="EC" id="2.7.6.2" evidence="5"/>
<dbReference type="Proteomes" id="UP000243494">
    <property type="component" value="Unassembled WGS sequence"/>
</dbReference>